<organism evidence="3 4">
    <name type="scientific">Candidatus Daviesbacteria bacterium RIFCSPHIGHO2_12_FULL_43_11</name>
    <dbReference type="NCBI Taxonomy" id="1797780"/>
    <lineage>
        <taxon>Bacteria</taxon>
        <taxon>Candidatus Daviesiibacteriota</taxon>
    </lineage>
</organism>
<evidence type="ECO:0000259" key="2">
    <source>
        <dbReference type="PROSITE" id="PS51740"/>
    </source>
</evidence>
<protein>
    <recommendedName>
        <fullName evidence="2">SpoVT-AbrB domain-containing protein</fullName>
    </recommendedName>
</protein>
<dbReference type="STRING" id="1797780.A3E45_02395"/>
<gene>
    <name evidence="3" type="ORF">A3E45_02395</name>
</gene>
<dbReference type="EMBL" id="MFDH01000032">
    <property type="protein sequence ID" value="OGE34802.1"/>
    <property type="molecule type" value="Genomic_DNA"/>
</dbReference>
<name>A0A1F5K1L0_9BACT</name>
<dbReference type="InterPro" id="IPR037914">
    <property type="entry name" value="SpoVT-AbrB_sf"/>
</dbReference>
<keyword evidence="1" id="KW-0238">DNA-binding</keyword>
<sequence>MYTVSITSQGQITIPAKLRRSLGFDKNKKALVREENGELIIKPVQDLLELEGSFKTNLRFTPHQIREAFGEYLAQEAVRGLK</sequence>
<accession>A0A1F5K1L0</accession>
<comment type="caution">
    <text evidence="3">The sequence shown here is derived from an EMBL/GenBank/DDBJ whole genome shotgun (WGS) entry which is preliminary data.</text>
</comment>
<dbReference type="PROSITE" id="PS51740">
    <property type="entry name" value="SPOVT_ABRB"/>
    <property type="match status" value="1"/>
</dbReference>
<reference evidence="3 4" key="1">
    <citation type="journal article" date="2016" name="Nat. Commun.">
        <title>Thousands of microbial genomes shed light on interconnected biogeochemical processes in an aquifer system.</title>
        <authorList>
            <person name="Anantharaman K."/>
            <person name="Brown C.T."/>
            <person name="Hug L.A."/>
            <person name="Sharon I."/>
            <person name="Castelle C.J."/>
            <person name="Probst A.J."/>
            <person name="Thomas B.C."/>
            <person name="Singh A."/>
            <person name="Wilkins M.J."/>
            <person name="Karaoz U."/>
            <person name="Brodie E.L."/>
            <person name="Williams K.H."/>
            <person name="Hubbard S.S."/>
            <person name="Banfield J.F."/>
        </authorList>
    </citation>
    <scope>NUCLEOTIDE SEQUENCE [LARGE SCALE GENOMIC DNA]</scope>
</reference>
<feature type="domain" description="SpoVT-AbrB" evidence="2">
    <location>
        <begin position="1"/>
        <end position="46"/>
    </location>
</feature>
<evidence type="ECO:0000313" key="3">
    <source>
        <dbReference type="EMBL" id="OGE34802.1"/>
    </source>
</evidence>
<dbReference type="GO" id="GO:0003677">
    <property type="term" value="F:DNA binding"/>
    <property type="evidence" value="ECO:0007669"/>
    <property type="project" value="UniProtKB-UniRule"/>
</dbReference>
<dbReference type="Gene3D" id="2.10.260.10">
    <property type="match status" value="1"/>
</dbReference>
<proteinExistence type="predicted"/>
<dbReference type="SUPFAM" id="SSF89447">
    <property type="entry name" value="AbrB/MazE/MraZ-like"/>
    <property type="match status" value="1"/>
</dbReference>
<dbReference type="InterPro" id="IPR007159">
    <property type="entry name" value="SpoVT-AbrB_dom"/>
</dbReference>
<dbReference type="Pfam" id="PF04014">
    <property type="entry name" value="MazE_antitoxin"/>
    <property type="match status" value="1"/>
</dbReference>
<evidence type="ECO:0000313" key="4">
    <source>
        <dbReference type="Proteomes" id="UP000176405"/>
    </source>
</evidence>
<dbReference type="NCBIfam" id="TIGR01439">
    <property type="entry name" value="lp_hng_hel_AbrB"/>
    <property type="match status" value="1"/>
</dbReference>
<evidence type="ECO:0000256" key="1">
    <source>
        <dbReference type="PROSITE-ProRule" id="PRU01076"/>
    </source>
</evidence>
<dbReference type="AlphaFoldDB" id="A0A1F5K1L0"/>
<dbReference type="SMART" id="SM00966">
    <property type="entry name" value="SpoVT_AbrB"/>
    <property type="match status" value="1"/>
</dbReference>
<dbReference type="Proteomes" id="UP000176405">
    <property type="component" value="Unassembled WGS sequence"/>
</dbReference>